<dbReference type="OrthoDB" id="9808843at2"/>
<dbReference type="InterPro" id="IPR001789">
    <property type="entry name" value="Sig_transdc_resp-reg_receiver"/>
</dbReference>
<dbReference type="PROSITE" id="PS50110">
    <property type="entry name" value="RESPONSE_REGULATORY"/>
    <property type="match status" value="1"/>
</dbReference>
<name>A0A7W3JHV8_9MICO</name>
<dbReference type="EMBL" id="JACGWW010000001">
    <property type="protein sequence ID" value="MBA8813049.1"/>
    <property type="molecule type" value="Genomic_DNA"/>
</dbReference>
<dbReference type="Proteomes" id="UP000321154">
    <property type="component" value="Unassembled WGS sequence"/>
</dbReference>
<protein>
    <submittedName>
        <fullName evidence="8">DNA-binding NarL/FixJ family response regulator</fullName>
    </submittedName>
    <submittedName>
        <fullName evidence="7">DNA-binding response regulator</fullName>
    </submittedName>
</protein>
<dbReference type="Proteomes" id="UP000522688">
    <property type="component" value="Unassembled WGS sequence"/>
</dbReference>
<gene>
    <name evidence="8" type="ORF">FB463_001273</name>
    <name evidence="7" type="ORF">FFA01_31010</name>
</gene>
<dbReference type="Pfam" id="PF00196">
    <property type="entry name" value="GerE"/>
    <property type="match status" value="1"/>
</dbReference>
<evidence type="ECO:0000313" key="7">
    <source>
        <dbReference type="EMBL" id="GEK84792.1"/>
    </source>
</evidence>
<dbReference type="InterPro" id="IPR016032">
    <property type="entry name" value="Sig_transdc_resp-reg_C-effctor"/>
</dbReference>
<evidence type="ECO:0000313" key="10">
    <source>
        <dbReference type="Proteomes" id="UP000522688"/>
    </source>
</evidence>
<dbReference type="SUPFAM" id="SSF52172">
    <property type="entry name" value="CheY-like"/>
    <property type="match status" value="1"/>
</dbReference>
<proteinExistence type="predicted"/>
<evidence type="ECO:0000313" key="8">
    <source>
        <dbReference type="EMBL" id="MBA8813049.1"/>
    </source>
</evidence>
<dbReference type="Pfam" id="PF00072">
    <property type="entry name" value="Response_reg"/>
    <property type="match status" value="1"/>
</dbReference>
<dbReference type="EMBL" id="BJUV01000063">
    <property type="protein sequence ID" value="GEK84792.1"/>
    <property type="molecule type" value="Genomic_DNA"/>
</dbReference>
<dbReference type="SMART" id="SM00421">
    <property type="entry name" value="HTH_LUXR"/>
    <property type="match status" value="1"/>
</dbReference>
<comment type="caution">
    <text evidence="8">The sequence shown here is derived from an EMBL/GenBank/DDBJ whole genome shotgun (WGS) entry which is preliminary data.</text>
</comment>
<dbReference type="PROSITE" id="PS50043">
    <property type="entry name" value="HTH_LUXR_2"/>
    <property type="match status" value="1"/>
</dbReference>
<dbReference type="RefSeq" id="WP_146857106.1">
    <property type="nucleotide sequence ID" value="NZ_BAAAHR010000002.1"/>
</dbReference>
<dbReference type="GO" id="GO:0006355">
    <property type="term" value="P:regulation of DNA-templated transcription"/>
    <property type="evidence" value="ECO:0007669"/>
    <property type="project" value="InterPro"/>
</dbReference>
<evidence type="ECO:0000256" key="4">
    <source>
        <dbReference type="SAM" id="MobiDB-lite"/>
    </source>
</evidence>
<sequence length="224" mass="22732">MIRVLVVDDHPLVRAGLRALVETAGDLLVVGEATSGEDAVAAVRDSAPADAPDVVLMDLSMPGIGGLEATRLLTAAETRPHVVVLTSFPDPASVRQALAAGAVGYLLKDADPATVVAGVRAAAGGGAPLDPRAARVLLPSRDAGGAGTSAAPPASSSSPPVDPLVTGREAEVLRLIARGRANKQIAHELGISERTVKAHAGSVFRRIGVADRTSAALWARDNGF</sequence>
<keyword evidence="9" id="KW-1185">Reference proteome</keyword>
<dbReference type="InterPro" id="IPR058245">
    <property type="entry name" value="NreC/VraR/RcsB-like_REC"/>
</dbReference>
<feature type="modified residue" description="4-aspartylphosphate" evidence="3">
    <location>
        <position position="58"/>
    </location>
</feature>
<evidence type="ECO:0000259" key="6">
    <source>
        <dbReference type="PROSITE" id="PS50110"/>
    </source>
</evidence>
<dbReference type="InterPro" id="IPR000792">
    <property type="entry name" value="Tscrpt_reg_LuxR_C"/>
</dbReference>
<dbReference type="CDD" id="cd17535">
    <property type="entry name" value="REC_NarL-like"/>
    <property type="match status" value="1"/>
</dbReference>
<keyword evidence="2 8" id="KW-0238">DNA-binding</keyword>
<accession>A0A7W3JHV8</accession>
<dbReference type="InterPro" id="IPR039420">
    <property type="entry name" value="WalR-like"/>
</dbReference>
<dbReference type="CDD" id="cd06170">
    <property type="entry name" value="LuxR_C_like"/>
    <property type="match status" value="1"/>
</dbReference>
<feature type="compositionally biased region" description="Low complexity" evidence="4">
    <location>
        <begin position="148"/>
        <end position="159"/>
    </location>
</feature>
<dbReference type="PANTHER" id="PTHR43214">
    <property type="entry name" value="TWO-COMPONENT RESPONSE REGULATOR"/>
    <property type="match status" value="1"/>
</dbReference>
<dbReference type="Gene3D" id="3.40.50.2300">
    <property type="match status" value="1"/>
</dbReference>
<keyword evidence="1 3" id="KW-0597">Phosphoprotein</keyword>
<dbReference type="SMART" id="SM00448">
    <property type="entry name" value="REC"/>
    <property type="match status" value="1"/>
</dbReference>
<evidence type="ECO:0000256" key="3">
    <source>
        <dbReference type="PROSITE-ProRule" id="PRU00169"/>
    </source>
</evidence>
<dbReference type="PROSITE" id="PS00622">
    <property type="entry name" value="HTH_LUXR_1"/>
    <property type="match status" value="1"/>
</dbReference>
<evidence type="ECO:0000256" key="2">
    <source>
        <dbReference type="ARBA" id="ARBA00023125"/>
    </source>
</evidence>
<reference evidence="8 10" key="2">
    <citation type="submission" date="2020-07" db="EMBL/GenBank/DDBJ databases">
        <title>Sequencing the genomes of 1000 actinobacteria strains.</title>
        <authorList>
            <person name="Klenk H.-P."/>
        </authorList>
    </citation>
    <scope>NUCLEOTIDE SEQUENCE [LARGE SCALE GENOMIC DNA]</scope>
    <source>
        <strain evidence="8 10">DSM 10309</strain>
    </source>
</reference>
<feature type="domain" description="HTH luxR-type" evidence="5">
    <location>
        <begin position="158"/>
        <end position="223"/>
    </location>
</feature>
<organism evidence="8 10">
    <name type="scientific">Frigoribacterium faeni</name>
    <dbReference type="NCBI Taxonomy" id="145483"/>
    <lineage>
        <taxon>Bacteria</taxon>
        <taxon>Bacillati</taxon>
        <taxon>Actinomycetota</taxon>
        <taxon>Actinomycetes</taxon>
        <taxon>Micrococcales</taxon>
        <taxon>Microbacteriaceae</taxon>
        <taxon>Frigoribacterium</taxon>
    </lineage>
</organism>
<evidence type="ECO:0000259" key="5">
    <source>
        <dbReference type="PROSITE" id="PS50043"/>
    </source>
</evidence>
<evidence type="ECO:0000313" key="9">
    <source>
        <dbReference type="Proteomes" id="UP000321154"/>
    </source>
</evidence>
<feature type="region of interest" description="Disordered" evidence="4">
    <location>
        <begin position="141"/>
        <end position="164"/>
    </location>
</feature>
<evidence type="ECO:0000256" key="1">
    <source>
        <dbReference type="ARBA" id="ARBA00022553"/>
    </source>
</evidence>
<dbReference type="PRINTS" id="PR00038">
    <property type="entry name" value="HTHLUXR"/>
</dbReference>
<dbReference type="GO" id="GO:0003677">
    <property type="term" value="F:DNA binding"/>
    <property type="evidence" value="ECO:0007669"/>
    <property type="project" value="UniProtKB-KW"/>
</dbReference>
<feature type="domain" description="Response regulatory" evidence="6">
    <location>
        <begin position="3"/>
        <end position="123"/>
    </location>
</feature>
<dbReference type="PANTHER" id="PTHR43214:SF43">
    <property type="entry name" value="TWO-COMPONENT RESPONSE REGULATOR"/>
    <property type="match status" value="1"/>
</dbReference>
<dbReference type="GO" id="GO:0000160">
    <property type="term" value="P:phosphorelay signal transduction system"/>
    <property type="evidence" value="ECO:0007669"/>
    <property type="project" value="InterPro"/>
</dbReference>
<reference evidence="7 9" key="1">
    <citation type="submission" date="2019-07" db="EMBL/GenBank/DDBJ databases">
        <title>Whole genome shotgun sequence of Frigoribacterium faeni NBRC 103066.</title>
        <authorList>
            <person name="Hosoyama A."/>
            <person name="Uohara A."/>
            <person name="Ohji S."/>
            <person name="Ichikawa N."/>
        </authorList>
    </citation>
    <scope>NUCLEOTIDE SEQUENCE [LARGE SCALE GENOMIC DNA]</scope>
    <source>
        <strain evidence="7 9">NBRC 103066</strain>
    </source>
</reference>
<dbReference type="InterPro" id="IPR011006">
    <property type="entry name" value="CheY-like_superfamily"/>
</dbReference>
<dbReference type="SUPFAM" id="SSF46894">
    <property type="entry name" value="C-terminal effector domain of the bipartite response regulators"/>
    <property type="match status" value="1"/>
</dbReference>
<dbReference type="AlphaFoldDB" id="A0A7W3JHV8"/>